<organism evidence="1">
    <name type="scientific">Ditylum brightwellii</name>
    <dbReference type="NCBI Taxonomy" id="49249"/>
    <lineage>
        <taxon>Eukaryota</taxon>
        <taxon>Sar</taxon>
        <taxon>Stramenopiles</taxon>
        <taxon>Ochrophyta</taxon>
        <taxon>Bacillariophyta</taxon>
        <taxon>Mediophyceae</taxon>
        <taxon>Lithodesmiophycidae</taxon>
        <taxon>Lithodesmiales</taxon>
        <taxon>Lithodesmiaceae</taxon>
        <taxon>Ditylum</taxon>
    </lineage>
</organism>
<proteinExistence type="predicted"/>
<name>A0A7S2E5A1_9STRA</name>
<evidence type="ECO:0000313" key="1">
    <source>
        <dbReference type="EMBL" id="CAD9316382.1"/>
    </source>
</evidence>
<accession>A0A7S2E5A1</accession>
<dbReference type="EMBL" id="HBGN01004211">
    <property type="protein sequence ID" value="CAD9316382.1"/>
    <property type="molecule type" value="Transcribed_RNA"/>
</dbReference>
<gene>
    <name evidence="1" type="ORF">DBRI1063_LOCUS2789</name>
</gene>
<sequence>MPHNECARKKEKCVSSEVFSSLLVHPGLLAAVPLVEALGEPVRNLSIGGVNRVRAMADVPSNLDTEVTADGSHCGVAWHCGAEHLAALQHYVGTFPDHGNHRARSHVLDEPAEELLGAEVLVVLLHVRLSWGGELHGDELVALGLKALDDFPHKAPLHAVRLDHNVCALHGGRL</sequence>
<reference evidence="1" key="1">
    <citation type="submission" date="2021-01" db="EMBL/GenBank/DDBJ databases">
        <authorList>
            <person name="Corre E."/>
            <person name="Pelletier E."/>
            <person name="Niang G."/>
            <person name="Scheremetjew M."/>
            <person name="Finn R."/>
            <person name="Kale V."/>
            <person name="Holt S."/>
            <person name="Cochrane G."/>
            <person name="Meng A."/>
            <person name="Brown T."/>
            <person name="Cohen L."/>
        </authorList>
    </citation>
    <scope>NUCLEOTIDE SEQUENCE</scope>
    <source>
        <strain evidence="1">Pop2</strain>
    </source>
</reference>
<protein>
    <submittedName>
        <fullName evidence="1">Uncharacterized protein</fullName>
    </submittedName>
</protein>
<dbReference type="AlphaFoldDB" id="A0A7S2E5A1"/>